<keyword evidence="1 9" id="KW-1003">Cell membrane</keyword>
<feature type="compositionally biased region" description="Basic and acidic residues" evidence="10">
    <location>
        <begin position="124"/>
        <end position="136"/>
    </location>
</feature>
<dbReference type="HAMAP" id="MF_00920">
    <property type="entry name" value="FtsY"/>
    <property type="match status" value="1"/>
</dbReference>
<evidence type="ECO:0000256" key="4">
    <source>
        <dbReference type="ARBA" id="ARBA00022801"/>
    </source>
</evidence>
<dbReference type="Gene3D" id="3.40.50.300">
    <property type="entry name" value="P-loop containing nucleotide triphosphate hydrolases"/>
    <property type="match status" value="1"/>
</dbReference>
<evidence type="ECO:0000256" key="1">
    <source>
        <dbReference type="ARBA" id="ARBA00022475"/>
    </source>
</evidence>
<keyword evidence="6 9" id="KW-0472">Membrane</keyword>
<dbReference type="SMART" id="SM00382">
    <property type="entry name" value="AAA"/>
    <property type="match status" value="1"/>
</dbReference>
<feature type="compositionally biased region" description="Basic and acidic residues" evidence="10">
    <location>
        <begin position="57"/>
        <end position="83"/>
    </location>
</feature>
<dbReference type="PANTHER" id="PTHR43134">
    <property type="entry name" value="SIGNAL RECOGNITION PARTICLE RECEPTOR SUBUNIT ALPHA"/>
    <property type="match status" value="1"/>
</dbReference>
<feature type="compositionally biased region" description="Acidic residues" evidence="10">
    <location>
        <begin position="196"/>
        <end position="212"/>
    </location>
</feature>
<dbReference type="GO" id="GO:0005737">
    <property type="term" value="C:cytoplasm"/>
    <property type="evidence" value="ECO:0007669"/>
    <property type="project" value="UniProtKB-SubCell"/>
</dbReference>
<evidence type="ECO:0000313" key="13">
    <source>
        <dbReference type="Proteomes" id="UP000078520"/>
    </source>
</evidence>
<feature type="binding site" evidence="9">
    <location>
        <begin position="333"/>
        <end position="340"/>
    </location>
    <ligand>
        <name>GTP</name>
        <dbReference type="ChEBI" id="CHEBI:37565"/>
    </ligand>
</feature>
<sequence length="535" mass="59217">MGLFDKLKKAFGFTSDDDEKVKQDEKVENSTDQAEDEDKKPQAEQAEEASSANETENEAHPETKDQSSKTAEENQAVDEKQSISDDETAEVGESPVDENASIETVEEEKEQSVVEKQPVTTSIEDEKVAQDTELDKNQPAADSKTETETAGNDGWEMTTQNADQAAETEREDAAEQSVSVEPEESLSETTEKTAEEETEAAEDVAEHEEEAEQVEKQAQTKSEASRYTHGLKKTRTGFKGRINALLANFRHVDEDFFEDLEEMLIESDVGFEAAMKISDELRDEVKFQNAKSKAEVSEVIVEKLVDLYEEAGKDQDEELHFAEEGPTVFLFVGVNGVGKTTTIGKLAKRYKDEGKKVMVAAGDTFRAGAIQQLDEWAQRVGVTIVKKPEKSDPASVVYDAVTKAKKENYDILLVDTAGRLQNKVNLMNELEKIQRVITREIPEAPHEVLLALDATTGQNALSQAKQFKDATNVTGIILTKLDGTARGGIVLAIRNELHIPVKLVGLGEQVDDLRDFNTEDFAYGLFKGLITPRED</sequence>
<dbReference type="GO" id="GO:0005047">
    <property type="term" value="F:signal recognition particle binding"/>
    <property type="evidence" value="ECO:0007669"/>
    <property type="project" value="TreeGrafter"/>
</dbReference>
<dbReference type="NCBIfam" id="TIGR00064">
    <property type="entry name" value="ftsY"/>
    <property type="match status" value="1"/>
</dbReference>
<dbReference type="PANTHER" id="PTHR43134:SF1">
    <property type="entry name" value="SIGNAL RECOGNITION PARTICLE RECEPTOR SUBUNIT ALPHA"/>
    <property type="match status" value="1"/>
</dbReference>
<evidence type="ECO:0000313" key="12">
    <source>
        <dbReference type="EMBL" id="OAQ08679.1"/>
    </source>
</evidence>
<comment type="catalytic activity">
    <reaction evidence="8 9">
        <text>GTP + H2O = GDP + phosphate + H(+)</text>
        <dbReference type="Rhea" id="RHEA:19669"/>
        <dbReference type="ChEBI" id="CHEBI:15377"/>
        <dbReference type="ChEBI" id="CHEBI:15378"/>
        <dbReference type="ChEBI" id="CHEBI:37565"/>
        <dbReference type="ChEBI" id="CHEBI:43474"/>
        <dbReference type="ChEBI" id="CHEBI:58189"/>
        <dbReference type="EC" id="3.6.5.4"/>
    </reaction>
</comment>
<dbReference type="Pfam" id="PF02881">
    <property type="entry name" value="SRP54_N"/>
    <property type="match status" value="1"/>
</dbReference>
<dbReference type="SUPFAM" id="SSF47364">
    <property type="entry name" value="Domain of the SRP/SRP receptor G-proteins"/>
    <property type="match status" value="1"/>
</dbReference>
<keyword evidence="4 9" id="KW-0378">Hydrolase</keyword>
<dbReference type="EMBL" id="LVKI01000008">
    <property type="protein sequence ID" value="OAQ08679.1"/>
    <property type="molecule type" value="Genomic_DNA"/>
</dbReference>
<evidence type="ECO:0000256" key="3">
    <source>
        <dbReference type="ARBA" id="ARBA00022741"/>
    </source>
</evidence>
<feature type="region of interest" description="Disordered" evidence="10">
    <location>
        <begin position="1"/>
        <end position="229"/>
    </location>
</feature>
<comment type="subunit">
    <text evidence="9">Part of the signal recognition particle protein translocation system, which is composed of SRP and FtsY.</text>
</comment>
<dbReference type="SUPFAM" id="SSF52540">
    <property type="entry name" value="P-loop containing nucleoside triphosphate hydrolases"/>
    <property type="match status" value="1"/>
</dbReference>
<comment type="caution">
    <text evidence="12">The sequence shown here is derived from an EMBL/GenBank/DDBJ whole genome shotgun (WGS) entry which is preliminary data.</text>
</comment>
<feature type="domain" description="SRP54-type proteins GTP-binding" evidence="11">
    <location>
        <begin position="500"/>
        <end position="513"/>
    </location>
</feature>
<proteinExistence type="inferred from homology"/>
<dbReference type="GO" id="GO:0003924">
    <property type="term" value="F:GTPase activity"/>
    <property type="evidence" value="ECO:0007669"/>
    <property type="project" value="UniProtKB-UniRule"/>
</dbReference>
<dbReference type="Gene3D" id="1.20.120.140">
    <property type="entry name" value="Signal recognition particle SRP54, nucleotide-binding domain"/>
    <property type="match status" value="1"/>
</dbReference>
<dbReference type="InterPro" id="IPR036225">
    <property type="entry name" value="SRP/SRP_N"/>
</dbReference>
<dbReference type="InterPro" id="IPR013822">
    <property type="entry name" value="Signal_recog_particl_SRP54_hlx"/>
</dbReference>
<evidence type="ECO:0000256" key="5">
    <source>
        <dbReference type="ARBA" id="ARBA00023134"/>
    </source>
</evidence>
<evidence type="ECO:0000256" key="10">
    <source>
        <dbReference type="SAM" id="MobiDB-lite"/>
    </source>
</evidence>
<dbReference type="InterPro" id="IPR000897">
    <property type="entry name" value="SRP54_GTPase_dom"/>
</dbReference>
<dbReference type="GO" id="GO:0005886">
    <property type="term" value="C:plasma membrane"/>
    <property type="evidence" value="ECO:0007669"/>
    <property type="project" value="UniProtKB-SubCell"/>
</dbReference>
<evidence type="ECO:0000259" key="11">
    <source>
        <dbReference type="PROSITE" id="PS00300"/>
    </source>
</evidence>
<feature type="binding site" evidence="9">
    <location>
        <begin position="415"/>
        <end position="419"/>
    </location>
    <ligand>
        <name>GTP</name>
        <dbReference type="ChEBI" id="CHEBI:37565"/>
    </ligand>
</feature>
<dbReference type="SMART" id="SM00962">
    <property type="entry name" value="SRP54"/>
    <property type="match status" value="1"/>
</dbReference>
<accession>A0A179CT79</accession>
<dbReference type="CDD" id="cd17874">
    <property type="entry name" value="FtsY"/>
    <property type="match status" value="1"/>
</dbReference>
<feature type="binding site" evidence="9">
    <location>
        <begin position="479"/>
        <end position="482"/>
    </location>
    <ligand>
        <name>GTP</name>
        <dbReference type="ChEBI" id="CHEBI:37565"/>
    </ligand>
</feature>
<reference evidence="13" key="1">
    <citation type="submission" date="2016-03" db="EMBL/GenBank/DDBJ databases">
        <authorList>
            <person name="Johnson T.J."/>
            <person name="Youmans B."/>
            <person name="Case K."/>
            <person name="Noll S."/>
        </authorList>
    </citation>
    <scope>NUCLEOTIDE SEQUENCE [LARGE SCALE GENOMIC DNA]</scope>
    <source>
        <strain evidence="13">UMNLAv8</strain>
    </source>
</reference>
<evidence type="ECO:0000256" key="8">
    <source>
        <dbReference type="ARBA" id="ARBA00048027"/>
    </source>
</evidence>
<keyword evidence="5 9" id="KW-0342">GTP-binding</keyword>
<dbReference type="Pfam" id="PF00448">
    <property type="entry name" value="SRP54"/>
    <property type="match status" value="1"/>
</dbReference>
<dbReference type="InterPro" id="IPR042101">
    <property type="entry name" value="SRP54_N_sf"/>
</dbReference>
<evidence type="ECO:0000256" key="6">
    <source>
        <dbReference type="ARBA" id="ARBA00023136"/>
    </source>
</evidence>
<protein>
    <recommendedName>
        <fullName evidence="9">Signal recognition particle receptor FtsY</fullName>
        <shortName evidence="9">SRP receptor</shortName>
        <ecNumber evidence="9">3.6.5.4</ecNumber>
    </recommendedName>
</protein>
<evidence type="ECO:0000256" key="9">
    <source>
        <dbReference type="HAMAP-Rule" id="MF_00920"/>
    </source>
</evidence>
<dbReference type="FunFam" id="1.20.120.140:FF:000002">
    <property type="entry name" value="Signal recognition particle receptor FtsY"/>
    <property type="match status" value="1"/>
</dbReference>
<dbReference type="InterPro" id="IPR003593">
    <property type="entry name" value="AAA+_ATPase"/>
</dbReference>
<feature type="compositionally biased region" description="Basic and acidic residues" evidence="10">
    <location>
        <begin position="19"/>
        <end position="29"/>
    </location>
</feature>
<organism evidence="12 13">
    <name type="scientific">Ligilactobacillus aviarius</name>
    <dbReference type="NCBI Taxonomy" id="1606"/>
    <lineage>
        <taxon>Bacteria</taxon>
        <taxon>Bacillati</taxon>
        <taxon>Bacillota</taxon>
        <taxon>Bacilli</taxon>
        <taxon>Lactobacillales</taxon>
        <taxon>Lactobacillaceae</taxon>
        <taxon>Ligilactobacillus</taxon>
    </lineage>
</organism>
<comment type="function">
    <text evidence="9">Involved in targeting and insertion of nascent membrane proteins into the cytoplasmic membrane. Acts as a receptor for the complex formed by the signal recognition particle (SRP) and the ribosome-nascent chain (RNC).</text>
</comment>
<dbReference type="AlphaFoldDB" id="A0A179CT79"/>
<evidence type="ECO:0000256" key="7">
    <source>
        <dbReference type="ARBA" id="ARBA00023170"/>
    </source>
</evidence>
<evidence type="ECO:0000256" key="2">
    <source>
        <dbReference type="ARBA" id="ARBA00022490"/>
    </source>
</evidence>
<dbReference type="RefSeq" id="WP_064207684.1">
    <property type="nucleotide sequence ID" value="NZ_LVKC01000058.1"/>
</dbReference>
<dbReference type="GO" id="GO:0005525">
    <property type="term" value="F:GTP binding"/>
    <property type="evidence" value="ECO:0007669"/>
    <property type="project" value="UniProtKB-UniRule"/>
</dbReference>
<comment type="similarity">
    <text evidence="9">Belongs to the GTP-binding SRP family. FtsY subfamily.</text>
</comment>
<keyword evidence="7 9" id="KW-0675">Receptor</keyword>
<dbReference type="EC" id="3.6.5.4" evidence="9"/>
<gene>
    <name evidence="9" type="primary">ftsY</name>
    <name evidence="12" type="ORF">A3O14_03085</name>
</gene>
<dbReference type="Proteomes" id="UP000078520">
    <property type="component" value="Unassembled WGS sequence"/>
</dbReference>
<dbReference type="InterPro" id="IPR004390">
    <property type="entry name" value="SR_rcpt_FtsY"/>
</dbReference>
<keyword evidence="3 9" id="KW-0547">Nucleotide-binding</keyword>
<dbReference type="SMART" id="SM00963">
    <property type="entry name" value="SRP54_N"/>
    <property type="match status" value="1"/>
</dbReference>
<comment type="subcellular location">
    <subcellularLocation>
        <location evidence="9">Cell membrane</location>
        <topology evidence="9">Peripheral membrane protein</topology>
        <orientation evidence="9">Cytoplasmic side</orientation>
    </subcellularLocation>
    <subcellularLocation>
        <location evidence="9">Cytoplasm</location>
    </subcellularLocation>
</comment>
<dbReference type="OrthoDB" id="9804720at2"/>
<dbReference type="GO" id="GO:0006614">
    <property type="term" value="P:SRP-dependent cotranslational protein targeting to membrane"/>
    <property type="evidence" value="ECO:0007669"/>
    <property type="project" value="InterPro"/>
</dbReference>
<dbReference type="FunFam" id="3.40.50.300:FF:000053">
    <property type="entry name" value="Signal recognition particle receptor FtsY"/>
    <property type="match status" value="1"/>
</dbReference>
<dbReference type="PROSITE" id="PS00300">
    <property type="entry name" value="SRP54"/>
    <property type="match status" value="1"/>
</dbReference>
<dbReference type="InterPro" id="IPR027417">
    <property type="entry name" value="P-loop_NTPase"/>
</dbReference>
<keyword evidence="2 9" id="KW-0963">Cytoplasm</keyword>
<name>A0A179CT79_9LACO</name>